<feature type="region of interest" description="Disordered" evidence="1">
    <location>
        <begin position="1"/>
        <end position="27"/>
    </location>
</feature>
<evidence type="ECO:0000256" key="1">
    <source>
        <dbReference type="SAM" id="MobiDB-lite"/>
    </source>
</evidence>
<organism evidence="2 3">
    <name type="scientific">Trifolium medium</name>
    <dbReference type="NCBI Taxonomy" id="97028"/>
    <lineage>
        <taxon>Eukaryota</taxon>
        <taxon>Viridiplantae</taxon>
        <taxon>Streptophyta</taxon>
        <taxon>Embryophyta</taxon>
        <taxon>Tracheophyta</taxon>
        <taxon>Spermatophyta</taxon>
        <taxon>Magnoliopsida</taxon>
        <taxon>eudicotyledons</taxon>
        <taxon>Gunneridae</taxon>
        <taxon>Pentapetalae</taxon>
        <taxon>rosids</taxon>
        <taxon>fabids</taxon>
        <taxon>Fabales</taxon>
        <taxon>Fabaceae</taxon>
        <taxon>Papilionoideae</taxon>
        <taxon>50 kb inversion clade</taxon>
        <taxon>NPAAA clade</taxon>
        <taxon>Hologalegina</taxon>
        <taxon>IRL clade</taxon>
        <taxon>Trifolieae</taxon>
        <taxon>Trifolium</taxon>
    </lineage>
</organism>
<feature type="compositionally biased region" description="Basic and acidic residues" evidence="1">
    <location>
        <begin position="12"/>
        <end position="27"/>
    </location>
</feature>
<accession>A0A392T0C4</accession>
<dbReference type="Proteomes" id="UP000265520">
    <property type="component" value="Unassembled WGS sequence"/>
</dbReference>
<comment type="caution">
    <text evidence="2">The sequence shown here is derived from an EMBL/GenBank/DDBJ whole genome shotgun (WGS) entry which is preliminary data.</text>
</comment>
<proteinExistence type="predicted"/>
<name>A0A392T0C4_9FABA</name>
<reference evidence="2 3" key="1">
    <citation type="journal article" date="2018" name="Front. Plant Sci.">
        <title>Red Clover (Trifolium pratense) and Zigzag Clover (T. medium) - A Picture of Genomic Similarities and Differences.</title>
        <authorList>
            <person name="Dluhosova J."/>
            <person name="Istvanek J."/>
            <person name="Nedelnik J."/>
            <person name="Repkova J."/>
        </authorList>
    </citation>
    <scope>NUCLEOTIDE SEQUENCE [LARGE SCALE GENOMIC DNA]</scope>
    <source>
        <strain evidence="3">cv. 10/8</strain>
        <tissue evidence="2">Leaf</tissue>
    </source>
</reference>
<dbReference type="EMBL" id="LXQA010469256">
    <property type="protein sequence ID" value="MCI53817.1"/>
    <property type="molecule type" value="Genomic_DNA"/>
</dbReference>
<sequence>ENWIGLMEVENTLERSEEAAEEEGKSE</sequence>
<protein>
    <submittedName>
        <fullName evidence="2">Uncharacterized protein</fullName>
    </submittedName>
</protein>
<keyword evidence="3" id="KW-1185">Reference proteome</keyword>
<evidence type="ECO:0000313" key="3">
    <source>
        <dbReference type="Proteomes" id="UP000265520"/>
    </source>
</evidence>
<dbReference type="AlphaFoldDB" id="A0A392T0C4"/>
<evidence type="ECO:0000313" key="2">
    <source>
        <dbReference type="EMBL" id="MCI53817.1"/>
    </source>
</evidence>
<feature type="non-terminal residue" evidence="2">
    <location>
        <position position="1"/>
    </location>
</feature>